<dbReference type="AlphaFoldDB" id="A0A1I7H2W5"/>
<dbReference type="Gene3D" id="3.90.550.10">
    <property type="entry name" value="Spore Coat Polysaccharide Biosynthesis Protein SpsA, Chain A"/>
    <property type="match status" value="2"/>
</dbReference>
<evidence type="ECO:0000313" key="2">
    <source>
        <dbReference type="EMBL" id="SFU54962.1"/>
    </source>
</evidence>
<organism evidence="2 3">
    <name type="scientific">Eubacterium pyruvativorans</name>
    <dbReference type="NCBI Taxonomy" id="155865"/>
    <lineage>
        <taxon>Bacteria</taxon>
        <taxon>Bacillati</taxon>
        <taxon>Bacillota</taxon>
        <taxon>Clostridia</taxon>
        <taxon>Eubacteriales</taxon>
        <taxon>Eubacteriaceae</taxon>
        <taxon>Eubacterium</taxon>
    </lineage>
</organism>
<dbReference type="PANTHER" id="PTHR36529">
    <property type="entry name" value="SLL1095 PROTEIN"/>
    <property type="match status" value="1"/>
</dbReference>
<dbReference type="Pfam" id="PF00535">
    <property type="entry name" value="Glycos_transf_2"/>
    <property type="match status" value="1"/>
</dbReference>
<evidence type="ECO:0000313" key="3">
    <source>
        <dbReference type="Proteomes" id="UP000198817"/>
    </source>
</evidence>
<feature type="domain" description="Glycosyltransferase 2-like" evidence="1">
    <location>
        <begin position="223"/>
        <end position="352"/>
    </location>
</feature>
<sequence>MRKAIILFTRAPIPGRTKTRMMPWLSPGECAGLHRAMLTDIAAECRRTEADLFVYFTPGEEEAAALLRPLFGEEVPLTAQSGADLGQKMFRAIAQVLGRGYDACVLTGADIPLLSAPVYERAFRGLASADLVFGPSEDGGYYLVGMKEPHPEAFQIPSYGHEKVLDNTLEGLRSAGLSVAFTDTLFDVDTHEDLLRYRDALCSSPAPDLRATGRFTADHLVLSIIVITYNEARTVDRMLEQMRPFRRGEGRTEVIFVDGGSTDGTAEKIETAGFRLLRTQKGRGLQLNAGAEASRGDILFFLHCDSVLPEDFDRQIRDIMIMNEYGCFGVRFPSRNFFMWTNRWISNFRAKRRAIVFGDQGIFLDRRLFFRMGEFPEIPLMEDYQFSLTLRSAGYRPVMARRRILSSARRYRGSTMTKLLRMKQMYELRRRYRRGEDPAELFEEYESENWEESVLPGRRRHRNG</sequence>
<protein>
    <recommendedName>
        <fullName evidence="1">Glycosyltransferase 2-like domain-containing protein</fullName>
    </recommendedName>
</protein>
<dbReference type="Pfam" id="PF09837">
    <property type="entry name" value="DUF2064"/>
    <property type="match status" value="1"/>
</dbReference>
<dbReference type="NCBIfam" id="TIGR04283">
    <property type="entry name" value="glyco_like_mftF"/>
    <property type="match status" value="1"/>
</dbReference>
<evidence type="ECO:0000259" key="1">
    <source>
        <dbReference type="Pfam" id="PF00535"/>
    </source>
</evidence>
<dbReference type="EMBL" id="FPBT01000011">
    <property type="protein sequence ID" value="SFU54962.1"/>
    <property type="molecule type" value="Genomic_DNA"/>
</dbReference>
<dbReference type="PANTHER" id="PTHR36529:SF1">
    <property type="entry name" value="GLYCOSYLTRANSFERASE"/>
    <property type="match status" value="1"/>
</dbReference>
<dbReference type="InterPro" id="IPR029044">
    <property type="entry name" value="Nucleotide-diphossugar_trans"/>
</dbReference>
<dbReference type="InterPro" id="IPR018641">
    <property type="entry name" value="Trfase_1_rSAM/seldom-assoc"/>
</dbReference>
<dbReference type="InterPro" id="IPR001173">
    <property type="entry name" value="Glyco_trans_2-like"/>
</dbReference>
<gene>
    <name evidence="2" type="ORF">SAMN05216508_11140</name>
</gene>
<name>A0A1I7H2W5_9FIRM</name>
<dbReference type="InterPro" id="IPR026461">
    <property type="entry name" value="Trfase_2_rSAM/seldom_assoc"/>
</dbReference>
<dbReference type="NCBIfam" id="TIGR04282">
    <property type="entry name" value="glyco_like_cofC"/>
    <property type="match status" value="1"/>
</dbReference>
<accession>A0A1I7H2W5</accession>
<dbReference type="OrthoDB" id="9802649at2"/>
<dbReference type="RefSeq" id="WP_090471182.1">
    <property type="nucleotide sequence ID" value="NZ_FOWF01000012.1"/>
</dbReference>
<dbReference type="STRING" id="155865.SAMN05216515_11240"/>
<reference evidence="2 3" key="1">
    <citation type="submission" date="2016-10" db="EMBL/GenBank/DDBJ databases">
        <authorList>
            <person name="de Groot N.N."/>
        </authorList>
    </citation>
    <scope>NUCLEOTIDE SEQUENCE [LARGE SCALE GENOMIC DNA]</scope>
    <source>
        <strain evidence="2 3">KHGC13</strain>
    </source>
</reference>
<proteinExistence type="predicted"/>
<dbReference type="CDD" id="cd02522">
    <property type="entry name" value="GT_2_like_a"/>
    <property type="match status" value="1"/>
</dbReference>
<keyword evidence="3" id="KW-1185">Reference proteome</keyword>
<dbReference type="SUPFAM" id="SSF53448">
    <property type="entry name" value="Nucleotide-diphospho-sugar transferases"/>
    <property type="match status" value="2"/>
</dbReference>
<dbReference type="Proteomes" id="UP000198817">
    <property type="component" value="Unassembled WGS sequence"/>
</dbReference>